<organism evidence="2 3">
    <name type="scientific">Mycobacterium celatum</name>
    <dbReference type="NCBI Taxonomy" id="28045"/>
    <lineage>
        <taxon>Bacteria</taxon>
        <taxon>Bacillati</taxon>
        <taxon>Actinomycetota</taxon>
        <taxon>Actinomycetes</taxon>
        <taxon>Mycobacteriales</taxon>
        <taxon>Mycobacteriaceae</taxon>
        <taxon>Mycobacterium</taxon>
    </lineage>
</organism>
<dbReference type="OrthoDB" id="5572373at2"/>
<dbReference type="EMBL" id="PDKV01000014">
    <property type="protein sequence ID" value="PIB78593.1"/>
    <property type="molecule type" value="Genomic_DNA"/>
</dbReference>
<dbReference type="SUPFAM" id="SSF160631">
    <property type="entry name" value="SMI1/KNR4-like"/>
    <property type="match status" value="1"/>
</dbReference>
<accession>A0A2G5PKP1</accession>
<dbReference type="InterPro" id="IPR018958">
    <property type="entry name" value="Knr4/Smi1-like_dom"/>
</dbReference>
<dbReference type="RefSeq" id="WP_062541643.1">
    <property type="nucleotide sequence ID" value="NZ_BBUN01000502.1"/>
</dbReference>
<dbReference type="Proteomes" id="UP000230971">
    <property type="component" value="Unassembled WGS sequence"/>
</dbReference>
<dbReference type="InterPro" id="IPR037883">
    <property type="entry name" value="Knr4/Smi1-like_sf"/>
</dbReference>
<dbReference type="Pfam" id="PF09346">
    <property type="entry name" value="SMI1_KNR4"/>
    <property type="match status" value="1"/>
</dbReference>
<dbReference type="Gene3D" id="3.40.1580.10">
    <property type="entry name" value="SMI1/KNR4-like"/>
    <property type="match status" value="1"/>
</dbReference>
<evidence type="ECO:0000313" key="2">
    <source>
        <dbReference type="EMBL" id="PIB78593.1"/>
    </source>
</evidence>
<name>A0A2G5PKP1_MYCCE</name>
<evidence type="ECO:0000313" key="3">
    <source>
        <dbReference type="Proteomes" id="UP000230971"/>
    </source>
</evidence>
<feature type="domain" description="Knr4/Smi1-like" evidence="1">
    <location>
        <begin position="15"/>
        <end position="157"/>
    </location>
</feature>
<proteinExistence type="predicted"/>
<gene>
    <name evidence="2" type="ORF">CQY23_12995</name>
</gene>
<dbReference type="AlphaFoldDB" id="A0A2G5PKP1"/>
<evidence type="ECO:0000259" key="1">
    <source>
        <dbReference type="SMART" id="SM00860"/>
    </source>
</evidence>
<sequence length="182" mass="19635">MSLDELTRLVSPPKSVPRYDFGAVETAVGFALPDDYKEFISTYGGGSFGGYLGVMAPTRDHLIEGGAYCRQSLIDLRDAYDDHSWIYPDGSKAPMVIGDVDPVPYYGWGGAPGGETGYWYMSGDNPNDWAVVVIADGWTNDYHPGGLVAYLTDLIAGRFPTEVFGGEALEEMRGSFVPGPAS</sequence>
<dbReference type="SMART" id="SM00860">
    <property type="entry name" value="SMI1_KNR4"/>
    <property type="match status" value="1"/>
</dbReference>
<comment type="caution">
    <text evidence="2">The sequence shown here is derived from an EMBL/GenBank/DDBJ whole genome shotgun (WGS) entry which is preliminary data.</text>
</comment>
<reference evidence="2 3" key="1">
    <citation type="journal article" date="2017" name="Infect. Genet. Evol.">
        <title>The new phylogeny of the genus Mycobacterium: The old and the news.</title>
        <authorList>
            <person name="Tortoli E."/>
            <person name="Fedrizzi T."/>
            <person name="Meehan C.J."/>
            <person name="Trovato A."/>
            <person name="Grottola A."/>
            <person name="Giacobazzi E."/>
            <person name="Serpini G.F."/>
            <person name="Tagliazucchi S."/>
            <person name="Fabio A."/>
            <person name="Bettua C."/>
            <person name="Bertorelli R."/>
            <person name="Frascaro F."/>
            <person name="De Sanctis V."/>
            <person name="Pecorari M."/>
            <person name="Jousson O."/>
            <person name="Segata N."/>
            <person name="Cirillo D.M."/>
        </authorList>
    </citation>
    <scope>NUCLEOTIDE SEQUENCE [LARGE SCALE GENOMIC DNA]</scope>
    <source>
        <strain evidence="2 3">NCTC 12882</strain>
    </source>
</reference>
<protein>
    <recommendedName>
        <fullName evidence="1">Knr4/Smi1-like domain-containing protein</fullName>
    </recommendedName>
</protein>